<evidence type="ECO:0000313" key="3">
    <source>
        <dbReference type="Proteomes" id="UP000550729"/>
    </source>
</evidence>
<evidence type="ECO:0000256" key="1">
    <source>
        <dbReference type="SAM" id="SignalP"/>
    </source>
</evidence>
<comment type="caution">
    <text evidence="2">The sequence shown here is derived from an EMBL/GenBank/DDBJ whole genome shotgun (WGS) entry which is preliminary data.</text>
</comment>
<reference evidence="2 3" key="1">
    <citation type="submission" date="2020-04" db="EMBL/GenBank/DDBJ databases">
        <title>Gordonia sp. nov. TBRC 11910.</title>
        <authorList>
            <person name="Suriyachadkun C."/>
        </authorList>
    </citation>
    <scope>NUCLEOTIDE SEQUENCE [LARGE SCALE GENOMIC DNA]</scope>
    <source>
        <strain evidence="2 3">TBRC 11910</strain>
    </source>
</reference>
<dbReference type="Proteomes" id="UP000550729">
    <property type="component" value="Unassembled WGS sequence"/>
</dbReference>
<organism evidence="2 3">
    <name type="scientific">Gordonia asplenii</name>
    <dbReference type="NCBI Taxonomy" id="2725283"/>
    <lineage>
        <taxon>Bacteria</taxon>
        <taxon>Bacillati</taxon>
        <taxon>Actinomycetota</taxon>
        <taxon>Actinomycetes</taxon>
        <taxon>Mycobacteriales</taxon>
        <taxon>Gordoniaceae</taxon>
        <taxon>Gordonia</taxon>
    </lineage>
</organism>
<name>A0A848KV03_9ACTN</name>
<accession>A0A848KV03</accession>
<dbReference type="AlphaFoldDB" id="A0A848KV03"/>
<feature type="signal peptide" evidence="1">
    <location>
        <begin position="1"/>
        <end position="31"/>
    </location>
</feature>
<sequence length="139" mass="13340">MNRTARFTAGLIVAVAGAAGLALGGASEAAAAPQVCPGLPGQASSSTHCAVKSGPQGLSLAVVADGGQATVNANNFAGPAAIALGPNANVRMDGVRPGLAIAIAGPNATVVVDGKNGPVCSGPGMSFSGDFQTLKGCWR</sequence>
<evidence type="ECO:0008006" key="4">
    <source>
        <dbReference type="Google" id="ProtNLM"/>
    </source>
</evidence>
<proteinExistence type="predicted"/>
<keyword evidence="3" id="KW-1185">Reference proteome</keyword>
<feature type="chain" id="PRO_5032403714" description="Protein kinase" evidence="1">
    <location>
        <begin position="32"/>
        <end position="139"/>
    </location>
</feature>
<gene>
    <name evidence="2" type="ORF">HH308_11660</name>
</gene>
<dbReference type="EMBL" id="JABBNB010000010">
    <property type="protein sequence ID" value="NMO01867.1"/>
    <property type="molecule type" value="Genomic_DNA"/>
</dbReference>
<protein>
    <recommendedName>
        <fullName evidence="4">Protein kinase</fullName>
    </recommendedName>
</protein>
<dbReference type="RefSeq" id="WP_170194374.1">
    <property type="nucleotide sequence ID" value="NZ_JABBNB010000010.1"/>
</dbReference>
<keyword evidence="1" id="KW-0732">Signal</keyword>
<evidence type="ECO:0000313" key="2">
    <source>
        <dbReference type="EMBL" id="NMO01867.1"/>
    </source>
</evidence>